<dbReference type="EMBL" id="VFRA01000001">
    <property type="protein sequence ID" value="TQO20330.1"/>
    <property type="molecule type" value="Genomic_DNA"/>
</dbReference>
<protein>
    <submittedName>
        <fullName evidence="1">Uncharacterized protein</fullName>
    </submittedName>
</protein>
<reference evidence="1 2" key="1">
    <citation type="submission" date="2019-06" db="EMBL/GenBank/DDBJ databases">
        <title>Sequencing the genomes of 1000 actinobacteria strains.</title>
        <authorList>
            <person name="Klenk H.-P."/>
        </authorList>
    </citation>
    <scope>NUCLEOTIDE SEQUENCE [LARGE SCALE GENOMIC DNA]</scope>
    <source>
        <strain evidence="1 2">DSM 21947</strain>
    </source>
</reference>
<comment type="caution">
    <text evidence="1">The sequence shown here is derived from an EMBL/GenBank/DDBJ whole genome shotgun (WGS) entry which is preliminary data.</text>
</comment>
<dbReference type="Proteomes" id="UP000316560">
    <property type="component" value="Unassembled WGS sequence"/>
</dbReference>
<keyword evidence="2" id="KW-1185">Reference proteome</keyword>
<name>A0A8H2K6Y0_9MICO</name>
<evidence type="ECO:0000313" key="2">
    <source>
        <dbReference type="Proteomes" id="UP000316560"/>
    </source>
</evidence>
<gene>
    <name evidence="1" type="ORF">FB472_1961</name>
</gene>
<proteinExistence type="predicted"/>
<dbReference type="RefSeq" id="WP_141990689.1">
    <property type="nucleotide sequence ID" value="NZ_VFRA01000001.1"/>
</dbReference>
<organism evidence="1 2">
    <name type="scientific">Rhodoglobus vestalii</name>
    <dbReference type="NCBI Taxonomy" id="193384"/>
    <lineage>
        <taxon>Bacteria</taxon>
        <taxon>Bacillati</taxon>
        <taxon>Actinomycetota</taxon>
        <taxon>Actinomycetes</taxon>
        <taxon>Micrococcales</taxon>
        <taxon>Microbacteriaceae</taxon>
        <taxon>Rhodoglobus</taxon>
    </lineage>
</organism>
<accession>A0A8H2K6Y0</accession>
<evidence type="ECO:0000313" key="1">
    <source>
        <dbReference type="EMBL" id="TQO20330.1"/>
    </source>
</evidence>
<sequence length="114" mass="12627">MPRLRTTQTPLTAVGAIPAELMDREARVWQSVALTKKWLKSHGLPVGDRVKFGPFNRWKCAADAWALEAGIVLHSGPHELERLDLPRMRELGLPGGGSGGAMLERLEYARTQID</sequence>
<dbReference type="AlphaFoldDB" id="A0A8H2K6Y0"/>